<sequence>MNKKSCHFHLILTAVLGCVLAFSSDIYAHSDALRLSASDNAQGKVTYLANEAIMIESAETKLLFDPFFHHHFDTYALVPDTIKAKIMAGEPPFDNIKAIFVSHAHGDHFSDKDMLAYLTAHSGTHLYAPEQAISQLTFLAPPDEILARLHSISLAFGQQAETTTNDNLLIETVRIPHAGWPSRANVENLVFRVSIYSDAKRDDNALTVMHMGDADPNRQHFIPFKDLWQKRHTSMAFPPYWFYLSKQGNEILDSIINTRKFAGIHVPLAVPEALLNSSNDYFTQSGETRVIEK</sequence>
<dbReference type="Pfam" id="PF12706">
    <property type="entry name" value="Lactamase_B_2"/>
    <property type="match status" value="1"/>
</dbReference>
<reference evidence="3 4" key="1">
    <citation type="journal article" date="2019" name="Int. J. Syst. Evol. Microbiol.">
        <title>The Global Catalogue of Microorganisms (GCM) 10K type strain sequencing project: providing services to taxonomists for standard genome sequencing and annotation.</title>
        <authorList>
            <consortium name="The Broad Institute Genomics Platform"/>
            <consortium name="The Broad Institute Genome Sequencing Center for Infectious Disease"/>
            <person name="Wu L."/>
            <person name="Ma J."/>
        </authorList>
    </citation>
    <scope>NUCLEOTIDE SEQUENCE [LARGE SCALE GENOMIC DNA]</scope>
    <source>
        <strain evidence="3 4">JCM 15896</strain>
    </source>
</reference>
<comment type="caution">
    <text evidence="3">The sequence shown here is derived from an EMBL/GenBank/DDBJ whole genome shotgun (WGS) entry which is preliminary data.</text>
</comment>
<feature type="chain" id="PRO_5045429684" description="Metallo-beta-lactamase domain-containing protein" evidence="1">
    <location>
        <begin position="29"/>
        <end position="293"/>
    </location>
</feature>
<dbReference type="InterPro" id="IPR001279">
    <property type="entry name" value="Metallo-B-lactamas"/>
</dbReference>
<keyword evidence="4" id="KW-1185">Reference proteome</keyword>
<evidence type="ECO:0000259" key="2">
    <source>
        <dbReference type="Pfam" id="PF12706"/>
    </source>
</evidence>
<evidence type="ECO:0000313" key="3">
    <source>
        <dbReference type="EMBL" id="GAA0854488.1"/>
    </source>
</evidence>
<name>A0ABN1LEE8_9ALTE</name>
<evidence type="ECO:0000313" key="4">
    <source>
        <dbReference type="Proteomes" id="UP001500359"/>
    </source>
</evidence>
<organism evidence="3 4">
    <name type="scientific">Aliiglaciecola litoralis</name>
    <dbReference type="NCBI Taxonomy" id="582857"/>
    <lineage>
        <taxon>Bacteria</taxon>
        <taxon>Pseudomonadati</taxon>
        <taxon>Pseudomonadota</taxon>
        <taxon>Gammaproteobacteria</taxon>
        <taxon>Alteromonadales</taxon>
        <taxon>Alteromonadaceae</taxon>
        <taxon>Aliiglaciecola</taxon>
    </lineage>
</organism>
<feature type="domain" description="Metallo-beta-lactamase" evidence="2">
    <location>
        <begin position="62"/>
        <end position="214"/>
    </location>
</feature>
<dbReference type="PANTHER" id="PTHR43546">
    <property type="entry name" value="UPF0173 METAL-DEPENDENT HYDROLASE MJ1163-RELATED"/>
    <property type="match status" value="1"/>
</dbReference>
<feature type="signal peptide" evidence="1">
    <location>
        <begin position="1"/>
        <end position="28"/>
    </location>
</feature>
<evidence type="ECO:0000256" key="1">
    <source>
        <dbReference type="SAM" id="SignalP"/>
    </source>
</evidence>
<dbReference type="PROSITE" id="PS51257">
    <property type="entry name" value="PROKAR_LIPOPROTEIN"/>
    <property type="match status" value="1"/>
</dbReference>
<keyword evidence="1" id="KW-0732">Signal</keyword>
<dbReference type="SUPFAM" id="SSF56281">
    <property type="entry name" value="Metallo-hydrolase/oxidoreductase"/>
    <property type="match status" value="1"/>
</dbReference>
<dbReference type="InterPro" id="IPR050114">
    <property type="entry name" value="UPF0173_UPF0282_UlaG_hydrolase"/>
</dbReference>
<dbReference type="InterPro" id="IPR036866">
    <property type="entry name" value="RibonucZ/Hydroxyglut_hydro"/>
</dbReference>
<gene>
    <name evidence="3" type="ORF">GCM10009114_10440</name>
</gene>
<accession>A0ABN1LEE8</accession>
<dbReference type="Proteomes" id="UP001500359">
    <property type="component" value="Unassembled WGS sequence"/>
</dbReference>
<protein>
    <recommendedName>
        <fullName evidence="2">Metallo-beta-lactamase domain-containing protein</fullName>
    </recommendedName>
</protein>
<dbReference type="RefSeq" id="WP_343857234.1">
    <property type="nucleotide sequence ID" value="NZ_BAAAFD010000002.1"/>
</dbReference>
<dbReference type="Gene3D" id="3.60.15.10">
    <property type="entry name" value="Ribonuclease Z/Hydroxyacylglutathione hydrolase-like"/>
    <property type="match status" value="1"/>
</dbReference>
<dbReference type="EMBL" id="BAAAFD010000002">
    <property type="protein sequence ID" value="GAA0854488.1"/>
    <property type="molecule type" value="Genomic_DNA"/>
</dbReference>
<proteinExistence type="predicted"/>